<comment type="caution">
    <text evidence="5">The sequence shown here is derived from an EMBL/GenBank/DDBJ whole genome shotgun (WGS) entry which is preliminary data.</text>
</comment>
<dbReference type="GO" id="GO:0006383">
    <property type="term" value="P:transcription by RNA polymerase III"/>
    <property type="evidence" value="ECO:0007669"/>
    <property type="project" value="InterPro"/>
</dbReference>
<feature type="region of interest" description="Disordered" evidence="4">
    <location>
        <begin position="170"/>
        <end position="202"/>
    </location>
</feature>
<dbReference type="GO" id="GO:0005666">
    <property type="term" value="C:RNA polymerase III complex"/>
    <property type="evidence" value="ECO:0007669"/>
    <property type="project" value="TreeGrafter"/>
</dbReference>
<keyword evidence="3" id="KW-0539">Nucleus</keyword>
<evidence type="ECO:0000313" key="5">
    <source>
        <dbReference type="EMBL" id="CAK7924883.1"/>
    </source>
</evidence>
<reference evidence="5" key="1">
    <citation type="submission" date="2024-01" db="EMBL/GenBank/DDBJ databases">
        <authorList>
            <person name="Webb A."/>
        </authorList>
    </citation>
    <scope>NUCLEOTIDE SEQUENCE</scope>
    <source>
        <strain evidence="5">Pm1</strain>
    </source>
</reference>
<comment type="similarity">
    <text evidence="2">Belongs to the eukaryotic RPC7 RNA polymerase subunit family.</text>
</comment>
<evidence type="ECO:0008006" key="7">
    <source>
        <dbReference type="Google" id="ProtNLM"/>
    </source>
</evidence>
<evidence type="ECO:0000313" key="6">
    <source>
        <dbReference type="Proteomes" id="UP001162060"/>
    </source>
</evidence>
<comment type="subcellular location">
    <subcellularLocation>
        <location evidence="1">Nucleus</location>
    </subcellularLocation>
</comment>
<proteinExistence type="inferred from homology"/>
<feature type="compositionally biased region" description="Acidic residues" evidence="4">
    <location>
        <begin position="179"/>
        <end position="198"/>
    </location>
</feature>
<organism evidence="5 6">
    <name type="scientific">Peronospora matthiolae</name>
    <dbReference type="NCBI Taxonomy" id="2874970"/>
    <lineage>
        <taxon>Eukaryota</taxon>
        <taxon>Sar</taxon>
        <taxon>Stramenopiles</taxon>
        <taxon>Oomycota</taxon>
        <taxon>Peronosporomycetes</taxon>
        <taxon>Peronosporales</taxon>
        <taxon>Peronosporaceae</taxon>
        <taxon>Peronospora</taxon>
    </lineage>
</organism>
<name>A0AAV1TUY7_9STRA</name>
<evidence type="ECO:0000256" key="4">
    <source>
        <dbReference type="SAM" id="MobiDB-lite"/>
    </source>
</evidence>
<protein>
    <recommendedName>
        <fullName evidence="7">DNA-directed RNA polymerase III subunit</fullName>
    </recommendedName>
</protein>
<dbReference type="AlphaFoldDB" id="A0AAV1TUY7"/>
<dbReference type="InterPro" id="IPR024661">
    <property type="entry name" value="RNA_pol_III_Rpc31"/>
</dbReference>
<gene>
    <name evidence="5" type="ORF">PM001_LOCUS10033</name>
</gene>
<dbReference type="EMBL" id="CAKLBY020000078">
    <property type="protein sequence ID" value="CAK7924883.1"/>
    <property type="molecule type" value="Genomic_DNA"/>
</dbReference>
<sequence length="220" mass="24364">MSRGRGRGRVRFGGSRDSMLADIMDETREDLGLSYAQMELLHAEEGTALYPPLELPQPEALTDSEAYLIQRQRLLAHKLEALYHHPWGAEASSSDAAGRKQTSDAAAFVHVTVPETQKANEVYVPEELQGNSLSGSRTAAARGSMHRGIVQPRAFETVFQTLEAQEKKIAAEKAKASEQEAEDGLIDEAEEDLGDDMNDYTYDYYDSDAVSQEGDEEVFF</sequence>
<dbReference type="PANTHER" id="PTHR15367">
    <property type="entry name" value="DNA-DIRECTED RNA POLYMERASE III"/>
    <property type="match status" value="1"/>
</dbReference>
<dbReference type="Proteomes" id="UP001162060">
    <property type="component" value="Unassembled WGS sequence"/>
</dbReference>
<evidence type="ECO:0000256" key="2">
    <source>
        <dbReference type="ARBA" id="ARBA00008352"/>
    </source>
</evidence>
<dbReference type="PANTHER" id="PTHR15367:SF2">
    <property type="entry name" value="DNA-DIRECTED RNA POLYMERASE III SUBUNIT"/>
    <property type="match status" value="1"/>
</dbReference>
<accession>A0AAV1TUY7</accession>
<evidence type="ECO:0000256" key="3">
    <source>
        <dbReference type="ARBA" id="ARBA00023242"/>
    </source>
</evidence>
<evidence type="ECO:0000256" key="1">
    <source>
        <dbReference type="ARBA" id="ARBA00004123"/>
    </source>
</evidence>